<dbReference type="KEGG" id="lpan:LPMP_342540"/>
<dbReference type="OrthoDB" id="272390at2759"/>
<proteinExistence type="predicted"/>
<dbReference type="eggNOG" id="ENOG502S3B8">
    <property type="taxonomic scope" value="Eukaryota"/>
</dbReference>
<feature type="region of interest" description="Disordered" evidence="1">
    <location>
        <begin position="179"/>
        <end position="243"/>
    </location>
</feature>
<dbReference type="GeneID" id="22578759"/>
<dbReference type="AlphaFoldDB" id="A0A088S2S4"/>
<dbReference type="VEuPathDB" id="TriTrypDB:LPAL13_340031500"/>
<evidence type="ECO:0000313" key="2">
    <source>
        <dbReference type="EMBL" id="AIO01880.1"/>
    </source>
</evidence>
<feature type="compositionally biased region" description="Polar residues" evidence="1">
    <location>
        <begin position="220"/>
        <end position="230"/>
    </location>
</feature>
<protein>
    <submittedName>
        <fullName evidence="2">Uncharacterized protein</fullName>
    </submittedName>
</protein>
<dbReference type="RefSeq" id="XP_010702680.1">
    <property type="nucleotide sequence ID" value="XM_010704378.1"/>
</dbReference>
<feature type="region of interest" description="Disordered" evidence="1">
    <location>
        <begin position="448"/>
        <end position="471"/>
    </location>
</feature>
<dbReference type="EMBL" id="CP009403">
    <property type="protein sequence ID" value="AIO01880.1"/>
    <property type="molecule type" value="Genomic_DNA"/>
</dbReference>
<reference evidence="2 3" key="1">
    <citation type="journal article" date="2015" name="Sci. Rep.">
        <title>The genome of Leishmania panamensis: insights into genomics of the L. (Viannia) subgenus.</title>
        <authorList>
            <person name="Llanes A."/>
            <person name="Restrepo C.M."/>
            <person name="Vecchio G.D."/>
            <person name="Anguizola F.J."/>
            <person name="Lleonart R."/>
        </authorList>
    </citation>
    <scope>NUCLEOTIDE SEQUENCE [LARGE SCALE GENOMIC DNA]</scope>
    <source>
        <strain evidence="2 3">MHOM/PA/94/PSC-1</strain>
    </source>
</reference>
<organism evidence="2 3">
    <name type="scientific">Leishmania panamensis</name>
    <dbReference type="NCBI Taxonomy" id="5679"/>
    <lineage>
        <taxon>Eukaryota</taxon>
        <taxon>Discoba</taxon>
        <taxon>Euglenozoa</taxon>
        <taxon>Kinetoplastea</taxon>
        <taxon>Metakinetoplastina</taxon>
        <taxon>Trypanosomatida</taxon>
        <taxon>Trypanosomatidae</taxon>
        <taxon>Leishmaniinae</taxon>
        <taxon>Leishmania</taxon>
        <taxon>Leishmania guyanensis species complex</taxon>
    </lineage>
</organism>
<keyword evidence="3" id="KW-1185">Reference proteome</keyword>
<sequence>MKVAPVYRRVLKQLHVACQIRPHYVQDIRFLLSFPLHTTGNGLSAVAPSPLSSSRILKSTSTVGPIQAGASKSSRSPPCQTASRDLVDEHLQRPSSECYPIDTTTLFAMCYADLHNAVREAAPAAGDMNPVAMQIVRYRNLLWLQERLVRVLSSKTRQLLATSLSISRGPTEHDFIPDNIFEKNASPSSSGGGGTTSSTTPVAQLTGPGAIAGGDRPSKAATTTAVLTHSSAEKTPGDAAESFAPATADGSLAEAVEENDPDIVYSAGAIGQQQEVFVLRHREAFPMAAQFLAGFPTVTVAELAACAHQRAALMQLVRERFPKTLTCQDSNVKLSVSLEPYDVEYTSKEHAGMGYFAAAHRQFRVRFSLEPLSPDGTGAERAEVLVVNSYFVRLDMELMQLVEEVGYLHSSDVLRMLRERDYSDHFSDFIGSGVAEVLGEGVLAEPSVGKRAATTTSSDKRTKSHSSTTTHAPATVAAGSRVFSLYFVNHSDAPMVLKGLLYYKLGKLRHLAHAPIQCIPFGFLLMEA</sequence>
<dbReference type="VEuPathDB" id="TriTrypDB:LPMP_342540"/>
<name>A0A088S2S4_LEIPA</name>
<evidence type="ECO:0000313" key="3">
    <source>
        <dbReference type="Proteomes" id="UP000063063"/>
    </source>
</evidence>
<feature type="region of interest" description="Disordered" evidence="1">
    <location>
        <begin position="62"/>
        <end position="82"/>
    </location>
</feature>
<gene>
    <name evidence="2" type="ORF">LPMP_342540</name>
</gene>
<evidence type="ECO:0000256" key="1">
    <source>
        <dbReference type="SAM" id="MobiDB-lite"/>
    </source>
</evidence>
<dbReference type="Proteomes" id="UP000063063">
    <property type="component" value="Chromosome 34"/>
</dbReference>
<accession>A0A088S2S4</accession>